<protein>
    <recommendedName>
        <fullName evidence="5">ATPase</fullName>
    </recommendedName>
</protein>
<organism evidence="3 4">
    <name type="scientific">Marinilabilia salmonicolor</name>
    <dbReference type="NCBI Taxonomy" id="989"/>
    <lineage>
        <taxon>Bacteria</taxon>
        <taxon>Pseudomonadati</taxon>
        <taxon>Bacteroidota</taxon>
        <taxon>Bacteroidia</taxon>
        <taxon>Marinilabiliales</taxon>
        <taxon>Marinilabiliaceae</taxon>
        <taxon>Marinilabilia</taxon>
    </lineage>
</organism>
<dbReference type="EMBL" id="QPIZ01000031">
    <property type="protein sequence ID" value="RCW29108.1"/>
    <property type="molecule type" value="Genomic_DNA"/>
</dbReference>
<feature type="domain" description="DUF4143" evidence="2">
    <location>
        <begin position="202"/>
        <end position="348"/>
    </location>
</feature>
<evidence type="ECO:0008006" key="5">
    <source>
        <dbReference type="Google" id="ProtNLM"/>
    </source>
</evidence>
<dbReference type="PANTHER" id="PTHR33295:SF20">
    <property type="entry name" value="ATPASE"/>
    <property type="match status" value="1"/>
</dbReference>
<feature type="domain" description="AAA" evidence="1">
    <location>
        <begin position="25"/>
        <end position="154"/>
    </location>
</feature>
<reference evidence="3 4" key="1">
    <citation type="submission" date="2018-07" db="EMBL/GenBank/DDBJ databases">
        <title>Freshwater and sediment microbial communities from various areas in North America, analyzing microbe dynamics in response to fracking.</title>
        <authorList>
            <person name="Lamendella R."/>
        </authorList>
    </citation>
    <scope>NUCLEOTIDE SEQUENCE [LARGE SCALE GENOMIC DNA]</scope>
    <source>
        <strain evidence="3 4">160A</strain>
    </source>
</reference>
<comment type="caution">
    <text evidence="3">The sequence shown here is derived from an EMBL/GenBank/DDBJ whole genome shotgun (WGS) entry which is preliminary data.</text>
</comment>
<dbReference type="InterPro" id="IPR041682">
    <property type="entry name" value="AAA_14"/>
</dbReference>
<dbReference type="Gene3D" id="3.40.50.300">
    <property type="entry name" value="P-loop containing nucleotide triphosphate hydrolases"/>
    <property type="match status" value="1"/>
</dbReference>
<dbReference type="Pfam" id="PF13173">
    <property type="entry name" value="AAA_14"/>
    <property type="match status" value="1"/>
</dbReference>
<dbReference type="RefSeq" id="WP_114437945.1">
    <property type="nucleotide sequence ID" value="NZ_QPIZ01000031.1"/>
</dbReference>
<dbReference type="InterPro" id="IPR025420">
    <property type="entry name" value="DUF4143"/>
</dbReference>
<dbReference type="InterPro" id="IPR027417">
    <property type="entry name" value="P-loop_NTPase"/>
</dbReference>
<gene>
    <name evidence="3" type="ORF">DFO77_1319</name>
</gene>
<dbReference type="PANTHER" id="PTHR33295">
    <property type="entry name" value="ATPASE"/>
    <property type="match status" value="1"/>
</dbReference>
<evidence type="ECO:0000313" key="4">
    <source>
        <dbReference type="Proteomes" id="UP000252733"/>
    </source>
</evidence>
<proteinExistence type="predicted"/>
<dbReference type="Proteomes" id="UP000252733">
    <property type="component" value="Unassembled WGS sequence"/>
</dbReference>
<keyword evidence="4" id="KW-1185">Reference proteome</keyword>
<evidence type="ECO:0000313" key="3">
    <source>
        <dbReference type="EMBL" id="RCW29108.1"/>
    </source>
</evidence>
<accession>A0A368UK77</accession>
<dbReference type="AlphaFoldDB" id="A0A368UK77"/>
<evidence type="ECO:0000259" key="2">
    <source>
        <dbReference type="Pfam" id="PF13635"/>
    </source>
</evidence>
<sequence>MQQAIEIIDRDLYLEKITPYINQNLIKIFVGQRRVGKSYILKSTIRKITNQYEDANIIYIDKEQYDFDRITNYHELNTYVENKIDSNKKNFLFIDEIQEIEGFQKSIRHFHNKNTVDIYITGSNAQMLSGELATSLSGRYIEIKVNNLSYTEFLEFHQFADNDENLYNYLKWGGLPYLKNLIKNDLVIFEYLNNIVSTVLYKDIISRYNIRNTDFFHELILYTAANTGNLITSKKISDYLKSQRVDISPRVILNYLHYLTNAFMLYKISREDVQSKKIFEINHKYYFEDWGMRNALLGLNNYSAPDILENVVFSHLKNQGYAVSVGVLKNLEIDFIARRNNETLYIQVVYLIIDEKTRNREFGNLLQIKDNYPKYVISLDPVQIGQYEGVKHLHLREFLKRTLFE</sequence>
<name>A0A368UK77_9BACT</name>
<dbReference type="Pfam" id="PF13635">
    <property type="entry name" value="DUF4143"/>
    <property type="match status" value="1"/>
</dbReference>
<evidence type="ECO:0000259" key="1">
    <source>
        <dbReference type="Pfam" id="PF13173"/>
    </source>
</evidence>
<dbReference type="SUPFAM" id="SSF52540">
    <property type="entry name" value="P-loop containing nucleoside triphosphate hydrolases"/>
    <property type="match status" value="1"/>
</dbReference>